<accession>A0A2W0H5L3</accession>
<dbReference type="Proteomes" id="UP000248066">
    <property type="component" value="Unassembled WGS sequence"/>
</dbReference>
<proteinExistence type="predicted"/>
<dbReference type="RefSeq" id="WP_110520084.1">
    <property type="nucleotide sequence ID" value="NZ_PDOF01000002.1"/>
</dbReference>
<reference evidence="1 2" key="1">
    <citation type="submission" date="2017-10" db="EMBL/GenBank/DDBJ databases">
        <title>Bacillus sp. nov., a halophilic bacterium isolated from a Yangshapao Lake.</title>
        <authorList>
            <person name="Wang H."/>
        </authorList>
    </citation>
    <scope>NUCLEOTIDE SEQUENCE [LARGE SCALE GENOMIC DNA]</scope>
    <source>
        <strain evidence="1 2">YSP-3</strain>
    </source>
</reference>
<evidence type="ECO:0000313" key="1">
    <source>
        <dbReference type="EMBL" id="PYZ96417.1"/>
    </source>
</evidence>
<protein>
    <submittedName>
        <fullName evidence="1">Uncharacterized protein</fullName>
    </submittedName>
</protein>
<evidence type="ECO:0000313" key="2">
    <source>
        <dbReference type="Proteomes" id="UP000248066"/>
    </source>
</evidence>
<dbReference type="EMBL" id="PDOF01000002">
    <property type="protein sequence ID" value="PYZ96417.1"/>
    <property type="molecule type" value="Genomic_DNA"/>
</dbReference>
<comment type="caution">
    <text evidence="1">The sequence shown here is derived from an EMBL/GenBank/DDBJ whole genome shotgun (WGS) entry which is preliminary data.</text>
</comment>
<name>A0A2W0H5L3_9BACI</name>
<gene>
    <name evidence="1" type="ORF">CR205_11885</name>
</gene>
<dbReference type="Pfam" id="PF25846">
    <property type="entry name" value="YmzB"/>
    <property type="match status" value="1"/>
</dbReference>
<sequence length="118" mass="13019">MNELYSWLQDHKGEPIIISKTDLATGTGSEQDTDTVHMQLHDVSVQNRSGHYVDGYVSDTKLVLEGSGFIGTDAGEENIPEQVYEILFTEDTRTEILGETITASSAGVTYTFSEDEQI</sequence>
<dbReference type="AlphaFoldDB" id="A0A2W0H5L3"/>
<dbReference type="OrthoDB" id="2613420at2"/>
<keyword evidence="2" id="KW-1185">Reference proteome</keyword>
<dbReference type="InterPro" id="IPR058926">
    <property type="entry name" value="YmzB-like"/>
</dbReference>
<organism evidence="1 2">
    <name type="scientific">Alteribacter lacisalsi</name>
    <dbReference type="NCBI Taxonomy" id="2045244"/>
    <lineage>
        <taxon>Bacteria</taxon>
        <taxon>Bacillati</taxon>
        <taxon>Bacillota</taxon>
        <taxon>Bacilli</taxon>
        <taxon>Bacillales</taxon>
        <taxon>Bacillaceae</taxon>
        <taxon>Alteribacter</taxon>
    </lineage>
</organism>